<dbReference type="InterPro" id="IPR014710">
    <property type="entry name" value="RmlC-like_jellyroll"/>
</dbReference>
<name>A0A974SCQ8_9BACL</name>
<evidence type="ECO:0000313" key="1">
    <source>
        <dbReference type="EMBL" id="QQZ61122.1"/>
    </source>
</evidence>
<dbReference type="AlphaFoldDB" id="A0A974SCQ8"/>
<gene>
    <name evidence="1" type="ORF">JI735_32865</name>
</gene>
<dbReference type="EMBL" id="CP068595">
    <property type="protein sequence ID" value="QQZ61122.1"/>
    <property type="molecule type" value="Genomic_DNA"/>
</dbReference>
<dbReference type="Proteomes" id="UP000595841">
    <property type="component" value="Chromosome"/>
</dbReference>
<evidence type="ECO:0000313" key="2">
    <source>
        <dbReference type="Proteomes" id="UP000595841"/>
    </source>
</evidence>
<dbReference type="InterPro" id="IPR011051">
    <property type="entry name" value="RmlC_Cupin_sf"/>
</dbReference>
<dbReference type="Gene3D" id="2.60.120.10">
    <property type="entry name" value="Jelly Rolls"/>
    <property type="match status" value="1"/>
</dbReference>
<evidence type="ECO:0008006" key="3">
    <source>
        <dbReference type="Google" id="ProtNLM"/>
    </source>
</evidence>
<organism evidence="1 2">
    <name type="scientific">Paenibacillus sonchi</name>
    <dbReference type="NCBI Taxonomy" id="373687"/>
    <lineage>
        <taxon>Bacteria</taxon>
        <taxon>Bacillati</taxon>
        <taxon>Bacillota</taxon>
        <taxon>Bacilli</taxon>
        <taxon>Bacillales</taxon>
        <taxon>Paenibacillaceae</taxon>
        <taxon>Paenibacillus</taxon>
        <taxon>Paenibacillus sonchi group</taxon>
    </lineage>
</organism>
<dbReference type="KEGG" id="pson:JI735_32865"/>
<keyword evidence="2" id="KW-1185">Reference proteome</keyword>
<accession>A0A974SCQ8</accession>
<dbReference type="RefSeq" id="WP_202676828.1">
    <property type="nucleotide sequence ID" value="NZ_CP068595.1"/>
</dbReference>
<proteinExistence type="predicted"/>
<protein>
    <recommendedName>
        <fullName evidence="3">AraC-type arabinose-binding/dimerisation domain-containing protein</fullName>
    </recommendedName>
</protein>
<reference evidence="1 2" key="1">
    <citation type="submission" date="2021-01" db="EMBL/GenBank/DDBJ databases">
        <title>Whole genome sequence of Paenibacillus sonchi LMG 24727 for comparative genomics.</title>
        <authorList>
            <person name="Lee G."/>
            <person name="Kim M.-J."/>
            <person name="Lim K."/>
            <person name="Shin J.-H."/>
        </authorList>
    </citation>
    <scope>NUCLEOTIDE SEQUENCE [LARGE SCALE GENOMIC DNA]</scope>
    <source>
        <strain evidence="1 2">LMG 24727</strain>
    </source>
</reference>
<sequence>MKYSVIQIPYLPGCPIHVKVNETNSEELHRHSGLEILWLFTGKLKVTIGQNDYHLHENNLLLINHFESHRVIPQALNTRFIQLHVDSLYIYKHNHDFYDLNYDLKSFKNSEDNQHPYDVVRILFSQLVGKGKKIKRFSGCWAT</sequence>
<dbReference type="SUPFAM" id="SSF51182">
    <property type="entry name" value="RmlC-like cupins"/>
    <property type="match status" value="1"/>
</dbReference>